<accession>A0ABX4PKP3</accession>
<evidence type="ECO:0000256" key="1">
    <source>
        <dbReference type="ARBA" id="ARBA00001947"/>
    </source>
</evidence>
<evidence type="ECO:0000256" key="3">
    <source>
        <dbReference type="ARBA" id="ARBA00022801"/>
    </source>
</evidence>
<dbReference type="Pfam" id="PF18089">
    <property type="entry name" value="DAPG_hydrolase"/>
    <property type="match status" value="1"/>
</dbReference>
<proteinExistence type="inferred from homology"/>
<dbReference type="RefSeq" id="WP_100724638.1">
    <property type="nucleotide sequence ID" value="NZ_NPEG01000011.1"/>
</dbReference>
<evidence type="ECO:0000313" key="8">
    <source>
        <dbReference type="Proteomes" id="UP000231857"/>
    </source>
</evidence>
<evidence type="ECO:0000256" key="2">
    <source>
        <dbReference type="ARBA" id="ARBA00022723"/>
    </source>
</evidence>
<organism evidence="7 8">
    <name type="scientific">Leptospira haakeii</name>
    <dbReference type="NCBI Taxonomy" id="2023198"/>
    <lineage>
        <taxon>Bacteria</taxon>
        <taxon>Pseudomonadati</taxon>
        <taxon>Spirochaetota</taxon>
        <taxon>Spirochaetia</taxon>
        <taxon>Leptospirales</taxon>
        <taxon>Leptospiraceae</taxon>
        <taxon>Leptospira</taxon>
    </lineage>
</organism>
<sequence>MKPVTYFPIPTQYQFAKNQKLIADKEYRHYFNGDLRLPDDIIPLLGSPMNSFDALQPDPKSLNSLLDPGYHSVENGYCELSDGTAYVTSLVDFPGCTGDMYKWWFWWHSVESARYTLWYPHNHVSARPVNREVLTRPGLLPEQRYIGNTHNIDEYIGPDLVKIAIRFLDPSELGFDTSRFEAAGIVGHACARVSFRFPRLEAVTMIHLARKTERGIEQRSRYWIGHNTKLRIFGASIPLDNIAAKLGIKRRMGGERIAYEQFLHDQIEFNHLSTILPGIYSEFGSREI</sequence>
<reference evidence="7 8" key="1">
    <citation type="submission" date="2017-07" db="EMBL/GenBank/DDBJ databases">
        <title>Leptospira spp. isolated from tropical soils.</title>
        <authorList>
            <person name="Thibeaux R."/>
            <person name="Iraola G."/>
            <person name="Ferres I."/>
            <person name="Bierque E."/>
            <person name="Girault D."/>
            <person name="Soupe-Gilbert M.-E."/>
            <person name="Picardeau M."/>
            <person name="Goarant C."/>
        </authorList>
    </citation>
    <scope>NUCLEOTIDE SEQUENCE [LARGE SCALE GENOMIC DNA]</scope>
    <source>
        <strain evidence="7 8">ATI7-C-A2</strain>
    </source>
</reference>
<keyword evidence="3" id="KW-0378">Hydrolase</keyword>
<evidence type="ECO:0000313" key="7">
    <source>
        <dbReference type="EMBL" id="PKA15608.1"/>
    </source>
</evidence>
<evidence type="ECO:0000256" key="5">
    <source>
        <dbReference type="ARBA" id="ARBA00023459"/>
    </source>
</evidence>
<comment type="similarity">
    <text evidence="5">Belongs to the DAPG/phloretin hydrolase family.</text>
</comment>
<evidence type="ECO:0000259" key="6">
    <source>
        <dbReference type="Pfam" id="PF18089"/>
    </source>
</evidence>
<feature type="domain" description="DAPG hydrolase PhiG" evidence="6">
    <location>
        <begin position="59"/>
        <end position="280"/>
    </location>
</feature>
<name>A0ABX4PKP3_9LEPT</name>
<comment type="caution">
    <text evidence="7">The sequence shown here is derived from an EMBL/GenBank/DDBJ whole genome shotgun (WGS) entry which is preliminary data.</text>
</comment>
<dbReference type="Proteomes" id="UP000231857">
    <property type="component" value="Unassembled WGS sequence"/>
</dbReference>
<keyword evidence="8" id="KW-1185">Reference proteome</keyword>
<evidence type="ECO:0000256" key="4">
    <source>
        <dbReference type="ARBA" id="ARBA00022833"/>
    </source>
</evidence>
<gene>
    <name evidence="7" type="ORF">CH363_13485</name>
</gene>
<dbReference type="InterPro" id="IPR041526">
    <property type="entry name" value="DAPG_hydrolase"/>
</dbReference>
<keyword evidence="4" id="KW-0862">Zinc</keyword>
<comment type="cofactor">
    <cofactor evidence="1">
        <name>Zn(2+)</name>
        <dbReference type="ChEBI" id="CHEBI:29105"/>
    </cofactor>
</comment>
<protein>
    <recommendedName>
        <fullName evidence="6">DAPG hydrolase PhiG domain-containing protein</fullName>
    </recommendedName>
</protein>
<keyword evidence="2" id="KW-0479">Metal-binding</keyword>
<dbReference type="EMBL" id="NPEI01000007">
    <property type="protein sequence ID" value="PKA15608.1"/>
    <property type="molecule type" value="Genomic_DNA"/>
</dbReference>